<protein>
    <submittedName>
        <fullName evidence="3">PPPDE domain-containing protein</fullName>
    </submittedName>
</protein>
<organism evidence="3">
    <name type="scientific">Gongylonema pulchrum</name>
    <dbReference type="NCBI Taxonomy" id="637853"/>
    <lineage>
        <taxon>Eukaryota</taxon>
        <taxon>Metazoa</taxon>
        <taxon>Ecdysozoa</taxon>
        <taxon>Nematoda</taxon>
        <taxon>Chromadorea</taxon>
        <taxon>Rhabditida</taxon>
        <taxon>Spirurina</taxon>
        <taxon>Spiruromorpha</taxon>
        <taxon>Spiruroidea</taxon>
        <taxon>Gongylonematidae</taxon>
        <taxon>Gongylonema</taxon>
    </lineage>
</organism>
<reference evidence="3" key="1">
    <citation type="submission" date="2016-06" db="UniProtKB">
        <authorList>
            <consortium name="WormBaseParasite"/>
        </authorList>
    </citation>
    <scope>IDENTIFICATION</scope>
</reference>
<proteinExistence type="predicted"/>
<reference evidence="1 2" key="2">
    <citation type="submission" date="2018-11" db="EMBL/GenBank/DDBJ databases">
        <authorList>
            <consortium name="Pathogen Informatics"/>
        </authorList>
    </citation>
    <scope>NUCLEOTIDE SEQUENCE [LARGE SCALE GENOMIC DNA]</scope>
</reference>
<dbReference type="EMBL" id="UYRT01001062">
    <property type="protein sequence ID" value="VDK29159.1"/>
    <property type="molecule type" value="Genomic_DNA"/>
</dbReference>
<name>A0A183CWZ1_9BILA</name>
<accession>A0A183CWZ1</accession>
<evidence type="ECO:0000313" key="1">
    <source>
        <dbReference type="EMBL" id="VDK29159.1"/>
    </source>
</evidence>
<keyword evidence="2" id="KW-1185">Reference proteome</keyword>
<evidence type="ECO:0000313" key="2">
    <source>
        <dbReference type="Proteomes" id="UP000271098"/>
    </source>
</evidence>
<sequence length="95" mass="10685">MGGQFVHYGVRYPGEVPWDLGSEVRDCYSTTAEMEVIWDVEGLSHSTLRNANHIEMILPLLDAMEVASVPRLFAECSNFAAAIFIVVIDIKEHFK</sequence>
<dbReference type="AlphaFoldDB" id="A0A183CWZ1"/>
<dbReference type="WBParaSite" id="GPUH_0000098201-mRNA-1">
    <property type="protein sequence ID" value="GPUH_0000098201-mRNA-1"/>
    <property type="gene ID" value="GPUH_0000098201"/>
</dbReference>
<evidence type="ECO:0000313" key="3">
    <source>
        <dbReference type="WBParaSite" id="GPUH_0000098201-mRNA-1"/>
    </source>
</evidence>
<dbReference type="Proteomes" id="UP000271098">
    <property type="component" value="Unassembled WGS sequence"/>
</dbReference>
<gene>
    <name evidence="1" type="ORF">GPUH_LOCUS982</name>
</gene>